<sequence length="319" mass="35281">MNQILKKCPVPIAGLILGLAAAGNLIQSYGQIYHNLFGLISAVLFIIMLVKIIKYPKGVAKSLDNPVVASVFPAFSMAIMLLAAYLKPYMASAAFIMWIIGLVLHIALIIWFTKKFAFNFKIKQVFPSWFIVYVGIVAASVSGTAFKMTGIGQIAFWFGFAAYLILLPIVVYRVVKVKQIPEQALPTFCIFAAPAGLLLAGYMNSFAVKSTALIYFLTVLSLVMYIVVIIKLFGLLKLKFYPSYSAFTFPLVISAIGVKLVNRFLVKSGQNILALKYLVKFQEVIGIVITLYVLVRYIQFLLSKDNAAINVEKDKSAAR</sequence>
<evidence type="ECO:0000313" key="7">
    <source>
        <dbReference type="Proteomes" id="UP000266301"/>
    </source>
</evidence>
<feature type="transmembrane region" description="Helical" evidence="5">
    <location>
        <begin position="32"/>
        <end position="53"/>
    </location>
</feature>
<dbReference type="Gene3D" id="1.50.10.150">
    <property type="entry name" value="Voltage-dependent anion channel"/>
    <property type="match status" value="1"/>
</dbReference>
<feature type="transmembrane region" description="Helical" evidence="5">
    <location>
        <begin position="246"/>
        <end position="265"/>
    </location>
</feature>
<dbReference type="AlphaFoldDB" id="A0A386H186"/>
<organism evidence="6 7">
    <name type="scientific">Clostridium fermenticellae</name>
    <dbReference type="NCBI Taxonomy" id="2068654"/>
    <lineage>
        <taxon>Bacteria</taxon>
        <taxon>Bacillati</taxon>
        <taxon>Bacillota</taxon>
        <taxon>Clostridia</taxon>
        <taxon>Eubacteriales</taxon>
        <taxon>Clostridiaceae</taxon>
        <taxon>Clostridium</taxon>
    </lineage>
</organism>
<dbReference type="GO" id="GO:0046583">
    <property type="term" value="F:monoatomic cation efflux transmembrane transporter activity"/>
    <property type="evidence" value="ECO:0007669"/>
    <property type="project" value="TreeGrafter"/>
</dbReference>
<dbReference type="KEGG" id="cfer:D4Z93_01705"/>
<dbReference type="GO" id="GO:0005886">
    <property type="term" value="C:plasma membrane"/>
    <property type="evidence" value="ECO:0007669"/>
    <property type="project" value="TreeGrafter"/>
</dbReference>
<reference evidence="6 7" key="1">
    <citation type="journal article" date="2019" name="Int. J. Syst. Evol. Microbiol.">
        <title>Clostridium fermenticellae sp. nov., isolated from the mud in a fermentation cellar for the production of the Chinese liquor, baijiu.</title>
        <authorList>
            <person name="Xu P.X."/>
            <person name="Chai L.J."/>
            <person name="Qiu T."/>
            <person name="Zhang X.J."/>
            <person name="Lu Z.M."/>
            <person name="Xiao C."/>
            <person name="Wang S.T."/>
            <person name="Shen C.H."/>
            <person name="Shi J.S."/>
            <person name="Xu Z.H."/>
        </authorList>
    </citation>
    <scope>NUCLEOTIDE SEQUENCE [LARGE SCALE GENOMIC DNA]</scope>
    <source>
        <strain evidence="6 7">JN500901</strain>
    </source>
</reference>
<feature type="transmembrane region" description="Helical" evidence="5">
    <location>
        <begin position="125"/>
        <end position="148"/>
    </location>
</feature>
<dbReference type="InterPro" id="IPR052951">
    <property type="entry name" value="Tellurite_res_ion_channel"/>
</dbReference>
<dbReference type="InterPro" id="IPR038665">
    <property type="entry name" value="Voltage-dep_anion_channel_sf"/>
</dbReference>
<keyword evidence="3 5" id="KW-1133">Transmembrane helix</keyword>
<comment type="subcellular location">
    <subcellularLocation>
        <location evidence="1">Membrane</location>
        <topology evidence="1">Multi-pass membrane protein</topology>
    </subcellularLocation>
</comment>
<feature type="transmembrane region" description="Helical" evidence="5">
    <location>
        <begin position="187"/>
        <end position="207"/>
    </location>
</feature>
<feature type="transmembrane region" description="Helical" evidence="5">
    <location>
        <begin position="92"/>
        <end position="113"/>
    </location>
</feature>
<evidence type="ECO:0000256" key="5">
    <source>
        <dbReference type="SAM" id="Phobius"/>
    </source>
</evidence>
<feature type="transmembrane region" description="Helical" evidence="5">
    <location>
        <begin position="65"/>
        <end position="86"/>
    </location>
</feature>
<dbReference type="CDD" id="cd09325">
    <property type="entry name" value="TDT_C4-dicarb_trans"/>
    <property type="match status" value="1"/>
</dbReference>
<name>A0A386H186_9CLOT</name>
<protein>
    <submittedName>
        <fullName evidence="6">C4-dicarboxylate ABC transporter</fullName>
    </submittedName>
</protein>
<dbReference type="InterPro" id="IPR004695">
    <property type="entry name" value="SLAC1/Mae1/Ssu1/TehA"/>
</dbReference>
<evidence type="ECO:0000256" key="3">
    <source>
        <dbReference type="ARBA" id="ARBA00022989"/>
    </source>
</evidence>
<dbReference type="RefSeq" id="WP_119970034.1">
    <property type="nucleotide sequence ID" value="NZ_CP032416.1"/>
</dbReference>
<evidence type="ECO:0000256" key="2">
    <source>
        <dbReference type="ARBA" id="ARBA00022692"/>
    </source>
</evidence>
<accession>A0A386H186</accession>
<evidence type="ECO:0000256" key="1">
    <source>
        <dbReference type="ARBA" id="ARBA00004141"/>
    </source>
</evidence>
<evidence type="ECO:0000313" key="6">
    <source>
        <dbReference type="EMBL" id="AYD39325.1"/>
    </source>
</evidence>
<keyword evidence="7" id="KW-1185">Reference proteome</keyword>
<feature type="transmembrane region" description="Helical" evidence="5">
    <location>
        <begin position="213"/>
        <end position="234"/>
    </location>
</feature>
<dbReference type="PANTHER" id="PTHR37955">
    <property type="entry name" value="TELLURITE RESISTANCE PROTEIN TEHA"/>
    <property type="match status" value="1"/>
</dbReference>
<proteinExistence type="predicted"/>
<feature type="transmembrane region" description="Helical" evidence="5">
    <location>
        <begin position="277"/>
        <end position="295"/>
    </location>
</feature>
<gene>
    <name evidence="6" type="ORF">D4Z93_01705</name>
</gene>
<dbReference type="EMBL" id="CP032416">
    <property type="protein sequence ID" value="AYD39325.1"/>
    <property type="molecule type" value="Genomic_DNA"/>
</dbReference>
<feature type="transmembrane region" description="Helical" evidence="5">
    <location>
        <begin position="154"/>
        <end position="175"/>
    </location>
</feature>
<keyword evidence="2 5" id="KW-0812">Transmembrane</keyword>
<keyword evidence="4 5" id="KW-0472">Membrane</keyword>
<evidence type="ECO:0000256" key="4">
    <source>
        <dbReference type="ARBA" id="ARBA00023136"/>
    </source>
</evidence>
<dbReference type="OrthoDB" id="309023at2"/>
<dbReference type="Pfam" id="PF03595">
    <property type="entry name" value="SLAC1"/>
    <property type="match status" value="1"/>
</dbReference>
<dbReference type="Proteomes" id="UP000266301">
    <property type="component" value="Chromosome"/>
</dbReference>
<dbReference type="PANTHER" id="PTHR37955:SF1">
    <property type="entry name" value="DEP DOMAIN-CONTAINING PROTEIN"/>
    <property type="match status" value="1"/>
</dbReference>